<evidence type="ECO:0000313" key="7">
    <source>
        <dbReference type="EMBL" id="EEG73610.1"/>
    </source>
</evidence>
<dbReference type="STRING" id="553973.CLOHYLEM_06292"/>
<evidence type="ECO:0000256" key="5">
    <source>
        <dbReference type="ARBA" id="ARBA00023136"/>
    </source>
</evidence>
<feature type="transmembrane region" description="Helical" evidence="6">
    <location>
        <begin position="158"/>
        <end position="181"/>
    </location>
</feature>
<keyword evidence="8" id="KW-1185">Reference proteome</keyword>
<evidence type="ECO:0000313" key="8">
    <source>
        <dbReference type="Proteomes" id="UP000004893"/>
    </source>
</evidence>
<feature type="transmembrane region" description="Helical" evidence="6">
    <location>
        <begin position="12"/>
        <end position="36"/>
    </location>
</feature>
<sequence length="317" mass="33505">MNKFQTFIRKDSARICMLLLIIVVECIVFSSTGYFFTASNIFDALRASVEIGLAALGMTFVIMTTGIDLSVGSLLALVSVTIGFTYQAGCPFVLSLLLGLLVGIAGGAFNGALIVYGRLHPFVVTLGTFSFYRGIAYAATNAGAVSVFPDGYALAGRAYILGVVPVQVVVFVVLTILIWILSKKTPFGTYVTAMGYNEEAARFSGVQIRKIKMLVYILIGFLVAAAAIIYTSRVSTARGNAAIGMELNVIAAVVLGGTDIKGGKGTIAGTFLGVVILAFLKNGLAMLSIRGDWALCVTGIVLLLGILLNRALEVRQE</sequence>
<dbReference type="eggNOG" id="COG1172">
    <property type="taxonomic scope" value="Bacteria"/>
</dbReference>
<keyword evidence="5 6" id="KW-0472">Membrane</keyword>
<dbReference type="HOGENOM" id="CLU_028880_3_1_9"/>
<dbReference type="GO" id="GO:0005886">
    <property type="term" value="C:plasma membrane"/>
    <property type="evidence" value="ECO:0007669"/>
    <property type="project" value="UniProtKB-SubCell"/>
</dbReference>
<evidence type="ECO:0000256" key="6">
    <source>
        <dbReference type="SAM" id="Phobius"/>
    </source>
</evidence>
<accession>C0C2I6</accession>
<feature type="transmembrane region" description="Helical" evidence="6">
    <location>
        <begin position="293"/>
        <end position="312"/>
    </location>
</feature>
<dbReference type="PANTHER" id="PTHR32196:SF72">
    <property type="entry name" value="RIBOSE IMPORT PERMEASE PROTEIN RBSC"/>
    <property type="match status" value="1"/>
</dbReference>
<gene>
    <name evidence="7" type="ORF">CLOHYLEM_06292</name>
</gene>
<keyword evidence="2" id="KW-1003">Cell membrane</keyword>
<feature type="transmembrane region" description="Helical" evidence="6">
    <location>
        <begin position="56"/>
        <end position="80"/>
    </location>
</feature>
<dbReference type="EMBL" id="ABYI02000023">
    <property type="protein sequence ID" value="EEG73610.1"/>
    <property type="molecule type" value="Genomic_DNA"/>
</dbReference>
<evidence type="ECO:0000256" key="3">
    <source>
        <dbReference type="ARBA" id="ARBA00022692"/>
    </source>
</evidence>
<keyword evidence="3 6" id="KW-0812">Transmembrane</keyword>
<dbReference type="Proteomes" id="UP000004893">
    <property type="component" value="Unassembled WGS sequence"/>
</dbReference>
<dbReference type="Pfam" id="PF02653">
    <property type="entry name" value="BPD_transp_2"/>
    <property type="match status" value="1"/>
</dbReference>
<comment type="subcellular location">
    <subcellularLocation>
        <location evidence="1">Cell membrane</location>
        <topology evidence="1">Multi-pass membrane protein</topology>
    </subcellularLocation>
</comment>
<evidence type="ECO:0000256" key="1">
    <source>
        <dbReference type="ARBA" id="ARBA00004651"/>
    </source>
</evidence>
<proteinExistence type="predicted"/>
<dbReference type="AlphaFoldDB" id="C0C2I6"/>
<dbReference type="PANTHER" id="PTHR32196">
    <property type="entry name" value="ABC TRANSPORTER PERMEASE PROTEIN YPHD-RELATED-RELATED"/>
    <property type="match status" value="1"/>
</dbReference>
<reference evidence="7" key="1">
    <citation type="submission" date="2009-02" db="EMBL/GenBank/DDBJ databases">
        <authorList>
            <person name="Fulton L."/>
            <person name="Clifton S."/>
            <person name="Fulton B."/>
            <person name="Xu J."/>
            <person name="Minx P."/>
            <person name="Pepin K.H."/>
            <person name="Johnson M."/>
            <person name="Bhonagiri V."/>
            <person name="Nash W.E."/>
            <person name="Mardis E.R."/>
            <person name="Wilson R.K."/>
        </authorList>
    </citation>
    <scope>NUCLEOTIDE SEQUENCE [LARGE SCALE GENOMIC DNA]</scope>
    <source>
        <strain evidence="7">DSM 15053</strain>
    </source>
</reference>
<dbReference type="GO" id="GO:0022857">
    <property type="term" value="F:transmembrane transporter activity"/>
    <property type="evidence" value="ECO:0007669"/>
    <property type="project" value="InterPro"/>
</dbReference>
<comment type="caution">
    <text evidence="7">The sequence shown here is derived from an EMBL/GenBank/DDBJ whole genome shotgun (WGS) entry which is preliminary data.</text>
</comment>
<dbReference type="CDD" id="cd06579">
    <property type="entry name" value="TM_PBP1_transp_AraH_like"/>
    <property type="match status" value="1"/>
</dbReference>
<dbReference type="InterPro" id="IPR001851">
    <property type="entry name" value="ABC_transp_permease"/>
</dbReference>
<dbReference type="RefSeq" id="WP_006443647.1">
    <property type="nucleotide sequence ID" value="NZ_CP036524.1"/>
</dbReference>
<dbReference type="OrthoDB" id="45037at2"/>
<feature type="transmembrane region" description="Helical" evidence="6">
    <location>
        <begin position="213"/>
        <end position="231"/>
    </location>
</feature>
<feature type="transmembrane region" description="Helical" evidence="6">
    <location>
        <begin position="92"/>
        <end position="116"/>
    </location>
</feature>
<keyword evidence="4 6" id="KW-1133">Transmembrane helix</keyword>
<feature type="transmembrane region" description="Helical" evidence="6">
    <location>
        <begin position="267"/>
        <end position="287"/>
    </location>
</feature>
<protein>
    <submittedName>
        <fullName evidence="7">Branched-chain amino acid ABC transporter, permease protein</fullName>
    </submittedName>
</protein>
<organism evidence="7 8">
    <name type="scientific">[Clostridium] hylemonae DSM 15053</name>
    <dbReference type="NCBI Taxonomy" id="553973"/>
    <lineage>
        <taxon>Bacteria</taxon>
        <taxon>Bacillati</taxon>
        <taxon>Bacillota</taxon>
        <taxon>Clostridia</taxon>
        <taxon>Lachnospirales</taxon>
        <taxon>Lachnospiraceae</taxon>
    </lineage>
</organism>
<evidence type="ECO:0000256" key="2">
    <source>
        <dbReference type="ARBA" id="ARBA00022475"/>
    </source>
</evidence>
<reference evidence="7" key="2">
    <citation type="submission" date="2013-06" db="EMBL/GenBank/DDBJ databases">
        <title>Draft genome sequence of Clostridium hylemonae (DSM 15053).</title>
        <authorList>
            <person name="Sudarsanam P."/>
            <person name="Ley R."/>
            <person name="Guruge J."/>
            <person name="Turnbaugh P.J."/>
            <person name="Mahowald M."/>
            <person name="Liep D."/>
            <person name="Gordon J."/>
        </authorList>
    </citation>
    <scope>NUCLEOTIDE SEQUENCE</scope>
    <source>
        <strain evidence="7">DSM 15053</strain>
    </source>
</reference>
<name>C0C2I6_9FIRM</name>
<evidence type="ECO:0000256" key="4">
    <source>
        <dbReference type="ARBA" id="ARBA00022989"/>
    </source>
</evidence>